<protein>
    <submittedName>
        <fullName evidence="2">Uncharacterized protein</fullName>
    </submittedName>
</protein>
<evidence type="ECO:0000313" key="2">
    <source>
        <dbReference type="EMBL" id="KAK3293072.1"/>
    </source>
</evidence>
<name>A0AAE0LPW6_9PEZI</name>
<reference evidence="2" key="1">
    <citation type="journal article" date="2023" name="Mol. Phylogenet. Evol.">
        <title>Genome-scale phylogeny and comparative genomics of the fungal order Sordariales.</title>
        <authorList>
            <person name="Hensen N."/>
            <person name="Bonometti L."/>
            <person name="Westerberg I."/>
            <person name="Brannstrom I.O."/>
            <person name="Guillou S."/>
            <person name="Cros-Aarteil S."/>
            <person name="Calhoun S."/>
            <person name="Haridas S."/>
            <person name="Kuo A."/>
            <person name="Mondo S."/>
            <person name="Pangilinan J."/>
            <person name="Riley R."/>
            <person name="LaButti K."/>
            <person name="Andreopoulos B."/>
            <person name="Lipzen A."/>
            <person name="Chen C."/>
            <person name="Yan M."/>
            <person name="Daum C."/>
            <person name="Ng V."/>
            <person name="Clum A."/>
            <person name="Steindorff A."/>
            <person name="Ohm R.A."/>
            <person name="Martin F."/>
            <person name="Silar P."/>
            <person name="Natvig D.O."/>
            <person name="Lalanne C."/>
            <person name="Gautier V."/>
            <person name="Ament-Velasquez S.L."/>
            <person name="Kruys A."/>
            <person name="Hutchinson M.I."/>
            <person name="Powell A.J."/>
            <person name="Barry K."/>
            <person name="Miller A.N."/>
            <person name="Grigoriev I.V."/>
            <person name="Debuchy R."/>
            <person name="Gladieux P."/>
            <person name="Hiltunen Thoren M."/>
            <person name="Johannesson H."/>
        </authorList>
    </citation>
    <scope>NUCLEOTIDE SEQUENCE</scope>
    <source>
        <strain evidence="2">CBS 168.71</strain>
    </source>
</reference>
<dbReference type="EMBL" id="JAUEPN010000006">
    <property type="protein sequence ID" value="KAK3293072.1"/>
    <property type="molecule type" value="Genomic_DNA"/>
</dbReference>
<dbReference type="AlphaFoldDB" id="A0AAE0LPW6"/>
<keyword evidence="3" id="KW-1185">Reference proteome</keyword>
<feature type="compositionally biased region" description="Pro residues" evidence="1">
    <location>
        <begin position="19"/>
        <end position="29"/>
    </location>
</feature>
<evidence type="ECO:0000256" key="1">
    <source>
        <dbReference type="SAM" id="MobiDB-lite"/>
    </source>
</evidence>
<comment type="caution">
    <text evidence="2">The sequence shown here is derived from an EMBL/GenBank/DDBJ whole genome shotgun (WGS) entry which is preliminary data.</text>
</comment>
<feature type="compositionally biased region" description="Low complexity" evidence="1">
    <location>
        <begin position="75"/>
        <end position="117"/>
    </location>
</feature>
<accession>A0AAE0LPW6</accession>
<sequence>MAPIARMPIQPPANLFSTPPAPSRSPSPPFTATTGPTDPTQRPHPATAAPGPTTKPEQVEPGSGTPESRGDNHHNSNNNHNNNHSHNSHNANNNPQPPQSQSQPSSESQPLLLQPLPRETWKHQAPRPEWTDALAREARDFYRQGLAQQQRRRTGNICHGMGVFG</sequence>
<organism evidence="2 3">
    <name type="scientific">Chaetomium fimeti</name>
    <dbReference type="NCBI Taxonomy" id="1854472"/>
    <lineage>
        <taxon>Eukaryota</taxon>
        <taxon>Fungi</taxon>
        <taxon>Dikarya</taxon>
        <taxon>Ascomycota</taxon>
        <taxon>Pezizomycotina</taxon>
        <taxon>Sordariomycetes</taxon>
        <taxon>Sordariomycetidae</taxon>
        <taxon>Sordariales</taxon>
        <taxon>Chaetomiaceae</taxon>
        <taxon>Chaetomium</taxon>
    </lineage>
</organism>
<feature type="region of interest" description="Disordered" evidence="1">
    <location>
        <begin position="1"/>
        <end position="129"/>
    </location>
</feature>
<reference evidence="2" key="2">
    <citation type="submission" date="2023-06" db="EMBL/GenBank/DDBJ databases">
        <authorList>
            <consortium name="Lawrence Berkeley National Laboratory"/>
            <person name="Haridas S."/>
            <person name="Hensen N."/>
            <person name="Bonometti L."/>
            <person name="Westerberg I."/>
            <person name="Brannstrom I.O."/>
            <person name="Guillou S."/>
            <person name="Cros-Aarteil S."/>
            <person name="Calhoun S."/>
            <person name="Kuo A."/>
            <person name="Mondo S."/>
            <person name="Pangilinan J."/>
            <person name="Riley R."/>
            <person name="Labutti K."/>
            <person name="Andreopoulos B."/>
            <person name="Lipzen A."/>
            <person name="Chen C."/>
            <person name="Yanf M."/>
            <person name="Daum C."/>
            <person name="Ng V."/>
            <person name="Clum A."/>
            <person name="Steindorff A."/>
            <person name="Ohm R."/>
            <person name="Martin F."/>
            <person name="Silar P."/>
            <person name="Natvig D."/>
            <person name="Lalanne C."/>
            <person name="Gautier V."/>
            <person name="Ament-Velasquez S.L."/>
            <person name="Kruys A."/>
            <person name="Hutchinson M.I."/>
            <person name="Powell A.J."/>
            <person name="Barry K."/>
            <person name="Miller A.N."/>
            <person name="Grigoriev I.V."/>
            <person name="Debuchy R."/>
            <person name="Gladieux P."/>
            <person name="Thoren M.H."/>
            <person name="Johannesson H."/>
        </authorList>
    </citation>
    <scope>NUCLEOTIDE SEQUENCE</scope>
    <source>
        <strain evidence="2">CBS 168.71</strain>
    </source>
</reference>
<dbReference type="Proteomes" id="UP001278766">
    <property type="component" value="Unassembled WGS sequence"/>
</dbReference>
<dbReference type="GeneID" id="87843727"/>
<evidence type="ECO:0000313" key="3">
    <source>
        <dbReference type="Proteomes" id="UP001278766"/>
    </source>
</evidence>
<proteinExistence type="predicted"/>
<feature type="compositionally biased region" description="Low complexity" evidence="1">
    <location>
        <begin position="43"/>
        <end position="56"/>
    </location>
</feature>
<dbReference type="RefSeq" id="XP_062656586.1">
    <property type="nucleotide sequence ID" value="XM_062806779.1"/>
</dbReference>
<gene>
    <name evidence="2" type="ORF">B0H64DRAFT_444371</name>
</gene>